<sequence length="1292" mass="134520">MAADLRAARPEAPAGELVTPGAAVLSSRFGGQSRRGLLSACRCDFATLLSIFRAAPGPGPAWRAACAGAVQGGSTLQTTLLGLAIAFIIALIAALVGPYFIDWNQFRPQFEAEASRIIGAPVRVGGKLDARLLPAPSLQLHSVVVGGANDLGKVRADKLDVEFSLGSLMRGEVRATELTISRMSLDLGLDSRGRVDWPASTGTFNLGSLAIDRLNLTGRIALHDAARRSTLEFNDIAFSGDVRSLAGSIRGDGNFLLSGTRYPFRVSSGQGPDGNGTRVHLNIDPGQRALAADLDGVLSFDARAPRFEGAVTLAAPAQKAKGDEPPWRIAAKVKADYSVARLEQVEVTYGAEERALKLAGSGDIRFGAAPLLRAALSARQLDADRFVAKENAKESAKDNSTEPARALPVLQALTSVIPHLPILAQIEFASEQVILGGRPLQDITAELEGDARSWRVHRLEFRAPGATKVSLSEAGAKSDVPDRFKAALSIESSDPDALLTWLQGRGDSTYRSQKPLRLRGDITVAPEGFAIDTMKADIDGGTVEGRVMVSHRQADHGSRIDADLKAARLDLDAATAFARSLAGPQGEWPDEGKLSLDIGRASSAGQELSPLLARLAYSPSKIALEQLKIGELESVTLDGAGNFDRVNATGWFALNSSAASLGRLTSLIVPFSPPLAARLNAMGASPGPARLKLALDLTTNAGQSDRVQARATAELDSPLLKGITTITARPAVAAIQGIDLTALGRSEVWVDSKLSSEQGRTLLALLSLDRVVTAGDGPAQFEGTATGAWGAPLRLKAKISGIGLDAEAEGSAEPWAQEAKAVLGLKVRSADFGPLLDLKPADTLAQNIGLSSRVQLAGNRLTFDDLDSSVGGSRLRGQVAVTLGEEKEVEGEIGAEQLALAPAFALALGAAGHNAAEPLGTGLVKGWRGRIAFQALRGQLPGGSELQPLSGVVKSDGQSLTFEDIKAKIGGGDVTATVDARPGANGIALNASVQLSGVDGTALRYRNLVMPAGRASMQMTLTSQGRSASALAGALSGSGTLTLEAARISGLDPRAFEVAVRANDSGQAKDDVRLKQIVESALPAGALAVASAQIPFTIRDGRLRVGATTLDANGVRAIVSGGYDIAADQADIRAALSLTMTAGRPEIQLLAVGTPDTLTRSVDVAALSSWLAVRAIDHETRRLDAIERGEPPPAAPPPIVLPMEGQLPIPEAAPIAPVPPKGGRDPRRPPKKMTAPRPPVVNAPPAPVAGQPQVAPLPPPIDVRPAPGAARLKPRPPLALTPQVANPPPRSN</sequence>
<comment type="caution">
    <text evidence="4">The sequence shown here is derived from an EMBL/GenBank/DDBJ whole genome shotgun (WGS) entry which is preliminary data.</text>
</comment>
<keyword evidence="2" id="KW-0812">Transmembrane</keyword>
<name>A0A7Y4LX04_9BRAD</name>
<keyword evidence="5" id="KW-1185">Reference proteome</keyword>
<dbReference type="GO" id="GO:0090313">
    <property type="term" value="P:regulation of protein targeting to membrane"/>
    <property type="evidence" value="ECO:0007669"/>
    <property type="project" value="TreeGrafter"/>
</dbReference>
<accession>A0A7Y4LX04</accession>
<gene>
    <name evidence="4" type="ORF">HCN58_20655</name>
</gene>
<proteinExistence type="predicted"/>
<dbReference type="PANTHER" id="PTHR30441">
    <property type="entry name" value="DUF748 DOMAIN-CONTAINING PROTEIN"/>
    <property type="match status" value="1"/>
</dbReference>
<organism evidence="4 5">
    <name type="scientific">Bradyrhizobium australiense</name>
    <dbReference type="NCBI Taxonomy" id="2721161"/>
    <lineage>
        <taxon>Bacteria</taxon>
        <taxon>Pseudomonadati</taxon>
        <taxon>Pseudomonadota</taxon>
        <taxon>Alphaproteobacteria</taxon>
        <taxon>Hyphomicrobiales</taxon>
        <taxon>Nitrobacteraceae</taxon>
        <taxon>Bradyrhizobium</taxon>
    </lineage>
</organism>
<feature type="domain" description="AsmA" evidence="3">
    <location>
        <begin position="85"/>
        <end position="201"/>
    </location>
</feature>
<dbReference type="EMBL" id="JAAVLX010000007">
    <property type="protein sequence ID" value="NOJ41968.1"/>
    <property type="molecule type" value="Genomic_DNA"/>
</dbReference>
<dbReference type="Proteomes" id="UP000544122">
    <property type="component" value="Unassembled WGS sequence"/>
</dbReference>
<protein>
    <submittedName>
        <fullName evidence="4">AsmA family protein</fullName>
    </submittedName>
</protein>
<dbReference type="InterPro" id="IPR052894">
    <property type="entry name" value="AsmA-related"/>
</dbReference>
<feature type="compositionally biased region" description="Pro residues" evidence="1">
    <location>
        <begin position="1275"/>
        <end position="1292"/>
    </location>
</feature>
<dbReference type="PIRSF" id="PIRSF034039">
    <property type="entry name" value="UCP034039"/>
    <property type="match status" value="1"/>
</dbReference>
<keyword evidence="2" id="KW-1133">Transmembrane helix</keyword>
<dbReference type="GO" id="GO:0005886">
    <property type="term" value="C:plasma membrane"/>
    <property type="evidence" value="ECO:0007669"/>
    <property type="project" value="TreeGrafter"/>
</dbReference>
<evidence type="ECO:0000256" key="1">
    <source>
        <dbReference type="SAM" id="MobiDB-lite"/>
    </source>
</evidence>
<evidence type="ECO:0000256" key="2">
    <source>
        <dbReference type="SAM" id="Phobius"/>
    </source>
</evidence>
<feature type="compositionally biased region" description="Pro residues" evidence="1">
    <location>
        <begin position="1191"/>
        <end position="1200"/>
    </location>
</feature>
<dbReference type="Pfam" id="PF05170">
    <property type="entry name" value="AsmA"/>
    <property type="match status" value="1"/>
</dbReference>
<evidence type="ECO:0000259" key="3">
    <source>
        <dbReference type="Pfam" id="PF05170"/>
    </source>
</evidence>
<feature type="transmembrane region" description="Helical" evidence="2">
    <location>
        <begin position="80"/>
        <end position="101"/>
    </location>
</feature>
<dbReference type="InterPro" id="IPR017023">
    <property type="entry name" value="UCP034039"/>
</dbReference>
<evidence type="ECO:0000313" key="4">
    <source>
        <dbReference type="EMBL" id="NOJ41968.1"/>
    </source>
</evidence>
<dbReference type="InterPro" id="IPR007844">
    <property type="entry name" value="AsmA"/>
</dbReference>
<feature type="compositionally biased region" description="Pro residues" evidence="1">
    <location>
        <begin position="1236"/>
        <end position="1247"/>
    </location>
</feature>
<keyword evidence="2" id="KW-0472">Membrane</keyword>
<feature type="region of interest" description="Disordered" evidence="1">
    <location>
        <begin position="1183"/>
        <end position="1292"/>
    </location>
</feature>
<reference evidence="4 5" key="1">
    <citation type="submission" date="2020-03" db="EMBL/GenBank/DDBJ databases">
        <title>Bradyrhizobium diversity isolated from nodules of Indigofera sp.</title>
        <authorList>
            <person name="Klepa M."/>
            <person name="Helene L."/>
            <person name="Hungria M."/>
        </authorList>
    </citation>
    <scope>NUCLEOTIDE SEQUENCE [LARGE SCALE GENOMIC DNA]</scope>
    <source>
        <strain evidence="4 5">WSM 1791</strain>
    </source>
</reference>
<evidence type="ECO:0000313" key="5">
    <source>
        <dbReference type="Proteomes" id="UP000544122"/>
    </source>
</evidence>
<dbReference type="PANTHER" id="PTHR30441:SF4">
    <property type="entry name" value="PROTEIN ASMA"/>
    <property type="match status" value="1"/>
</dbReference>